<dbReference type="InterPro" id="IPR006638">
    <property type="entry name" value="Elp3/MiaA/NifB-like_rSAM"/>
</dbReference>
<dbReference type="NCBIfam" id="TIGR03994">
    <property type="entry name" value="rSAM_HemZ"/>
    <property type="match status" value="1"/>
</dbReference>
<dbReference type="InterPro" id="IPR023404">
    <property type="entry name" value="rSAM_horseshoe"/>
</dbReference>
<evidence type="ECO:0000313" key="3">
    <source>
        <dbReference type="Proteomes" id="UP001144612"/>
    </source>
</evidence>
<dbReference type="NCBIfam" id="NF006060">
    <property type="entry name" value="PRK08207.1-3"/>
    <property type="match status" value="1"/>
</dbReference>
<dbReference type="InterPro" id="IPR023995">
    <property type="entry name" value="HemZ"/>
</dbReference>
<dbReference type="SUPFAM" id="SSF102114">
    <property type="entry name" value="Radical SAM enzymes"/>
    <property type="match status" value="1"/>
</dbReference>
<dbReference type="SMART" id="SM00729">
    <property type="entry name" value="Elp3"/>
    <property type="match status" value="1"/>
</dbReference>
<dbReference type="Gene3D" id="3.80.30.20">
    <property type="entry name" value="tm_1862 like domain"/>
    <property type="match status" value="1"/>
</dbReference>
<feature type="domain" description="Radical SAM core" evidence="1">
    <location>
        <begin position="140"/>
        <end position="384"/>
    </location>
</feature>
<reference evidence="2" key="1">
    <citation type="submission" date="2022-12" db="EMBL/GenBank/DDBJ databases">
        <title>Clostridium sp. nov., isolated from industrial wastewater.</title>
        <authorList>
            <person name="Jiayan W."/>
        </authorList>
    </citation>
    <scope>NUCLEOTIDE SEQUENCE</scope>
    <source>
        <strain evidence="2">ZC22-4</strain>
    </source>
</reference>
<dbReference type="SFLD" id="SFLDG01065">
    <property type="entry name" value="anaerobic_coproporphyrinogen-I"/>
    <property type="match status" value="1"/>
</dbReference>
<dbReference type="Proteomes" id="UP001144612">
    <property type="component" value="Unassembled WGS sequence"/>
</dbReference>
<evidence type="ECO:0000259" key="1">
    <source>
        <dbReference type="PROSITE" id="PS51918"/>
    </source>
</evidence>
<dbReference type="EMBL" id="JAPQFJ010000007">
    <property type="protein sequence ID" value="MCY6958572.1"/>
    <property type="molecule type" value="Genomic_DNA"/>
</dbReference>
<gene>
    <name evidence="2" type="ORF">OW729_08150</name>
</gene>
<keyword evidence="3" id="KW-1185">Reference proteome</keyword>
<dbReference type="SFLD" id="SFLDF00310">
    <property type="entry name" value="oxygen-independent_coproporphy"/>
    <property type="match status" value="1"/>
</dbReference>
<dbReference type="PANTHER" id="PTHR13932:SF1">
    <property type="entry name" value="OXYGEN-INDEPENDENT COPROPORPHYRINOGEN-III OXIDASE-LIKE PROTEIN HEMZ"/>
    <property type="match status" value="1"/>
</dbReference>
<dbReference type="InterPro" id="IPR058240">
    <property type="entry name" value="rSAM_sf"/>
</dbReference>
<dbReference type="RefSeq" id="WP_268060991.1">
    <property type="nucleotide sequence ID" value="NZ_JAPQFJ010000007.1"/>
</dbReference>
<evidence type="ECO:0000313" key="2">
    <source>
        <dbReference type="EMBL" id="MCY6958572.1"/>
    </source>
</evidence>
<protein>
    <submittedName>
        <fullName evidence="2">Coproporphyrinogen III oxidase</fullName>
    </submittedName>
</protein>
<dbReference type="InterPro" id="IPR034505">
    <property type="entry name" value="Coproporphyrinogen-III_oxidase"/>
</dbReference>
<dbReference type="PANTHER" id="PTHR13932">
    <property type="entry name" value="COPROPORPHYRINIGEN III OXIDASE"/>
    <property type="match status" value="1"/>
</dbReference>
<dbReference type="Pfam" id="PF04055">
    <property type="entry name" value="Radical_SAM"/>
    <property type="match status" value="1"/>
</dbReference>
<comment type="caution">
    <text evidence="2">The sequence shown here is derived from an EMBL/GenBank/DDBJ whole genome shotgun (WGS) entry which is preliminary data.</text>
</comment>
<dbReference type="CDD" id="cd01335">
    <property type="entry name" value="Radical_SAM"/>
    <property type="match status" value="1"/>
</dbReference>
<accession>A0ABT4D8E3</accession>
<dbReference type="InterPro" id="IPR007197">
    <property type="entry name" value="rSAM"/>
</dbReference>
<name>A0ABT4D8E3_9CLOT</name>
<proteinExistence type="predicted"/>
<organism evidence="2 3">
    <name type="scientific">Clostridium brassicae</name>
    <dbReference type="NCBI Taxonomy" id="2999072"/>
    <lineage>
        <taxon>Bacteria</taxon>
        <taxon>Bacillati</taxon>
        <taxon>Bacillota</taxon>
        <taxon>Clostridia</taxon>
        <taxon>Eubacteriales</taxon>
        <taxon>Clostridiaceae</taxon>
        <taxon>Clostridium</taxon>
    </lineage>
</organism>
<dbReference type="PROSITE" id="PS51918">
    <property type="entry name" value="RADICAL_SAM"/>
    <property type="match status" value="1"/>
</dbReference>
<dbReference type="SFLD" id="SFLDS00029">
    <property type="entry name" value="Radical_SAM"/>
    <property type="match status" value="1"/>
</dbReference>
<sequence>MLKIKLNDFKYRYDVYHIFKLFFGFENIIFVEEDFNYEVRILDNKVEIYEDNNEYIFEFNKALKKGNAIKGAIFKYLKNKTGKNLPWGILIGIRPTKIVLEMMKQGKSEEEIIKIFKEDFFVREDKARLCVDIANMEKERVNKEQNNISIYVGMPFCPTRCLYCSFASNPIKSCIKIVDDYLKNLDYEIYKIREFIDNKNLNIECVYFGGGTPTSVNEGQFEYIMSSIYKSFVEGRSVKEFNVECGRPDSINENKLKIMRKYEVNRISINPQTMNNETLKEIGRNHSAQDVIDKFNMARKCGFDNINMDIIVGLPSEGLSHIKNTCSEILKLNPDSVTVHGMSVKRASRLHEKIVNKEINIKEQDELNEMYEETVKLAQNLNMKPYYMYRQKNMLGNMENVGYATKAKEGIYNIEMIEEKQTIIGIGADAVTKVIFLDENRLERFPNIKDVREYMHRIDEKIHKKLELLGKLY</sequence>